<dbReference type="PROSITE" id="PS00917">
    <property type="entry name" value="ASN_GLN_ASE_2"/>
    <property type="match status" value="1"/>
</dbReference>
<evidence type="ECO:0000256" key="2">
    <source>
        <dbReference type="ARBA" id="ARBA00022801"/>
    </source>
</evidence>
<evidence type="ECO:0000256" key="3">
    <source>
        <dbReference type="PIRSR" id="PIRSR001220-1"/>
    </source>
</evidence>
<dbReference type="InterPro" id="IPR006033">
    <property type="entry name" value="AsnA_fam"/>
</dbReference>
<dbReference type="RefSeq" id="WP_202243291.1">
    <property type="nucleotide sequence ID" value="NZ_JAESIY010000002.1"/>
</dbReference>
<dbReference type="PIRSF" id="PIRSF001220">
    <property type="entry name" value="L-ASNase_gatD"/>
    <property type="match status" value="1"/>
</dbReference>
<evidence type="ECO:0000256" key="1">
    <source>
        <dbReference type="ARBA" id="ARBA00012920"/>
    </source>
</evidence>
<feature type="binding site" evidence="4">
    <location>
        <position position="73"/>
    </location>
    <ligand>
        <name>substrate</name>
    </ligand>
</feature>
<dbReference type="CDD" id="cd08963">
    <property type="entry name" value="L-asparaginase_I"/>
    <property type="match status" value="1"/>
</dbReference>
<sequence>MKAYSKVEIITSAIKQPESSILIIYTGGTLGMVHDKNGALVPFDFSSILDHVPSLRHLELNLTVISFENPIDSSNINPSDWQLIGQIIYDFYNEFDGFVVLHGTDTMSFTASALSFMLENLNKPVVFTGAQLPISSLRSDARENLITALEIASSKKDGKPIISEVAIYFDYVLLRANRSKKVESLHFDAFESENYPLLAEAGVEINYNEAVIMPFHSEKEVILHNKFDHRVVILKLYPGINAEAVKAIIEIPGLRGIVMETFGSGNAPTSSWFIELLEEAISRDIVILNVSQCPGGRVVQGRYDTSQQLQKIGVIEGADLTMEAAITKMMLILGEEQDMENIRKRLMDPISGELTQY</sequence>
<evidence type="ECO:0000259" key="6">
    <source>
        <dbReference type="Pfam" id="PF00710"/>
    </source>
</evidence>
<feature type="domain" description="L-asparaginase N-terminal" evidence="6">
    <location>
        <begin position="21"/>
        <end position="210"/>
    </location>
</feature>
<dbReference type="Gene3D" id="3.40.50.40">
    <property type="match status" value="1"/>
</dbReference>
<dbReference type="EMBL" id="JAESIY010000002">
    <property type="protein sequence ID" value="MBL3655630.1"/>
    <property type="molecule type" value="Genomic_DNA"/>
</dbReference>
<dbReference type="InterPro" id="IPR027475">
    <property type="entry name" value="Asparaginase/glutaminase_AS2"/>
</dbReference>
<dbReference type="PIRSF" id="PIRSF500176">
    <property type="entry name" value="L_ASNase"/>
    <property type="match status" value="1"/>
</dbReference>
<dbReference type="PANTHER" id="PTHR11707">
    <property type="entry name" value="L-ASPARAGINASE"/>
    <property type="match status" value="1"/>
</dbReference>
<dbReference type="FunFam" id="3.40.50.40:FF:000001">
    <property type="entry name" value="L-asparaginase 1"/>
    <property type="match status" value="1"/>
</dbReference>
<feature type="domain" description="Asparaginase/glutaminase C-terminal" evidence="7">
    <location>
        <begin position="230"/>
        <end position="344"/>
    </location>
</feature>
<dbReference type="PANTHER" id="PTHR11707:SF28">
    <property type="entry name" value="60 KDA LYSOPHOSPHOLIPASE"/>
    <property type="match status" value="1"/>
</dbReference>
<dbReference type="InterPro" id="IPR006034">
    <property type="entry name" value="Asparaginase/glutaminase-like"/>
</dbReference>
<feature type="active site" evidence="5">
    <location>
        <position position="104"/>
    </location>
</feature>
<evidence type="ECO:0000256" key="5">
    <source>
        <dbReference type="PROSITE-ProRule" id="PRU10100"/>
    </source>
</evidence>
<dbReference type="EC" id="3.5.1.1" evidence="1"/>
<comment type="caution">
    <text evidence="8">The sequence shown here is derived from an EMBL/GenBank/DDBJ whole genome shotgun (WGS) entry which is preliminary data.</text>
</comment>
<dbReference type="Pfam" id="PF17763">
    <property type="entry name" value="Asparaginase_C"/>
    <property type="match status" value="1"/>
</dbReference>
<dbReference type="PRINTS" id="PR00139">
    <property type="entry name" value="ASNGLNASE"/>
</dbReference>
<keyword evidence="2" id="KW-0378">Hydrolase</keyword>
<dbReference type="Gene3D" id="3.40.50.1170">
    <property type="entry name" value="L-asparaginase, N-terminal domain"/>
    <property type="match status" value="1"/>
</dbReference>
<evidence type="ECO:0000313" key="8">
    <source>
        <dbReference type="EMBL" id="MBL3655630.1"/>
    </source>
</evidence>
<dbReference type="GO" id="GO:0004067">
    <property type="term" value="F:asparaginase activity"/>
    <property type="evidence" value="ECO:0007669"/>
    <property type="project" value="UniProtKB-UniRule"/>
</dbReference>
<gene>
    <name evidence="8" type="ORF">JL102_05790</name>
</gene>
<dbReference type="SMART" id="SM00870">
    <property type="entry name" value="Asparaginase"/>
    <property type="match status" value="1"/>
</dbReference>
<protein>
    <recommendedName>
        <fullName evidence="1">asparaginase</fullName>
        <ecNumber evidence="1">3.5.1.1</ecNumber>
    </recommendedName>
</protein>
<dbReference type="GO" id="GO:0009066">
    <property type="term" value="P:aspartate family amino acid metabolic process"/>
    <property type="evidence" value="ECO:0007669"/>
    <property type="project" value="UniProtKB-ARBA"/>
</dbReference>
<evidence type="ECO:0000259" key="7">
    <source>
        <dbReference type="Pfam" id="PF17763"/>
    </source>
</evidence>
<feature type="active site" description="O-isoaspartyl threonine intermediate" evidence="3">
    <location>
        <position position="29"/>
    </location>
</feature>
<dbReference type="InterPro" id="IPR041725">
    <property type="entry name" value="L-asparaginase_I"/>
</dbReference>
<dbReference type="Proteomes" id="UP000659388">
    <property type="component" value="Unassembled WGS sequence"/>
</dbReference>
<dbReference type="SFLD" id="SFLDS00057">
    <property type="entry name" value="Glutaminase/Asparaginase"/>
    <property type="match status" value="1"/>
</dbReference>
<name>A0A937JZT7_9BACT</name>
<keyword evidence="9" id="KW-1185">Reference proteome</keyword>
<dbReference type="InterPro" id="IPR040919">
    <property type="entry name" value="Asparaginase_C"/>
</dbReference>
<dbReference type="Pfam" id="PF00710">
    <property type="entry name" value="Asparaginase"/>
    <property type="match status" value="1"/>
</dbReference>
<proteinExistence type="predicted"/>
<dbReference type="InterPro" id="IPR027474">
    <property type="entry name" value="L-asparaginase_N"/>
</dbReference>
<reference evidence="8" key="1">
    <citation type="submission" date="2021-01" db="EMBL/GenBank/DDBJ databases">
        <title>Fulvivirga kasyanovii gen. nov., sp nov., a novel member of the phylum Bacteroidetes isolated from seawater in a mussel farm.</title>
        <authorList>
            <person name="Zhao L.-H."/>
            <person name="Wang Z.-J."/>
        </authorList>
    </citation>
    <scope>NUCLEOTIDE SEQUENCE</scope>
    <source>
        <strain evidence="8">2943</strain>
    </source>
</reference>
<dbReference type="InterPro" id="IPR036152">
    <property type="entry name" value="Asp/glu_Ase-like_sf"/>
</dbReference>
<dbReference type="NCBIfam" id="TIGR00519">
    <property type="entry name" value="asnASE_I"/>
    <property type="match status" value="1"/>
</dbReference>
<dbReference type="InterPro" id="IPR037152">
    <property type="entry name" value="L-asparaginase_N_sf"/>
</dbReference>
<dbReference type="AlphaFoldDB" id="A0A937JZT7"/>
<organism evidence="8 9">
    <name type="scientific">Fulvivirga sediminis</name>
    <dbReference type="NCBI Taxonomy" id="2803949"/>
    <lineage>
        <taxon>Bacteria</taxon>
        <taxon>Pseudomonadati</taxon>
        <taxon>Bacteroidota</taxon>
        <taxon>Cytophagia</taxon>
        <taxon>Cytophagales</taxon>
        <taxon>Fulvivirgaceae</taxon>
        <taxon>Fulvivirga</taxon>
    </lineage>
</organism>
<feature type="binding site" evidence="4">
    <location>
        <begin position="104"/>
        <end position="105"/>
    </location>
    <ligand>
        <name>substrate</name>
    </ligand>
</feature>
<evidence type="ECO:0000313" key="9">
    <source>
        <dbReference type="Proteomes" id="UP000659388"/>
    </source>
</evidence>
<dbReference type="InterPro" id="IPR027473">
    <property type="entry name" value="L-asparaginase_C"/>
</dbReference>
<dbReference type="SUPFAM" id="SSF53774">
    <property type="entry name" value="Glutaminase/Asparaginase"/>
    <property type="match status" value="1"/>
</dbReference>
<accession>A0A937JZT7</accession>
<evidence type="ECO:0000256" key="4">
    <source>
        <dbReference type="PIRSR" id="PIRSR001220-2"/>
    </source>
</evidence>
<dbReference type="PROSITE" id="PS51732">
    <property type="entry name" value="ASN_GLN_ASE_3"/>
    <property type="match status" value="1"/>
</dbReference>